<dbReference type="OrthoDB" id="5510591at2"/>
<keyword evidence="3" id="KW-1185">Reference proteome</keyword>
<name>A0A1I1VAR3_9ACTN</name>
<dbReference type="STRING" id="1225127.SAMN05661030_4242"/>
<dbReference type="Gene3D" id="3.90.25.10">
    <property type="entry name" value="UDP-galactose 4-epimerase, domain 1"/>
    <property type="match status" value="1"/>
</dbReference>
<dbReference type="InterPro" id="IPR036291">
    <property type="entry name" value="NAD(P)-bd_dom_sf"/>
</dbReference>
<evidence type="ECO:0000313" key="3">
    <source>
        <dbReference type="Proteomes" id="UP000199022"/>
    </source>
</evidence>
<dbReference type="SUPFAM" id="SSF51735">
    <property type="entry name" value="NAD(P)-binding Rossmann-fold domains"/>
    <property type="match status" value="1"/>
</dbReference>
<dbReference type="PANTHER" id="PTHR47129">
    <property type="entry name" value="QUINONE OXIDOREDUCTASE 2"/>
    <property type="match status" value="1"/>
</dbReference>
<dbReference type="AlphaFoldDB" id="A0A1I1VAR3"/>
<dbReference type="Proteomes" id="UP000199022">
    <property type="component" value="Unassembled WGS sequence"/>
</dbReference>
<proteinExistence type="predicted"/>
<evidence type="ECO:0000313" key="2">
    <source>
        <dbReference type="EMBL" id="SFD79058.1"/>
    </source>
</evidence>
<dbReference type="RefSeq" id="WP_091564297.1">
    <property type="nucleotide sequence ID" value="NZ_BNAC01000007.1"/>
</dbReference>
<dbReference type="Gene3D" id="3.40.50.720">
    <property type="entry name" value="NAD(P)-binding Rossmann-like Domain"/>
    <property type="match status" value="1"/>
</dbReference>
<organism evidence="2 3">
    <name type="scientific">Klenkia taihuensis</name>
    <dbReference type="NCBI Taxonomy" id="1225127"/>
    <lineage>
        <taxon>Bacteria</taxon>
        <taxon>Bacillati</taxon>
        <taxon>Actinomycetota</taxon>
        <taxon>Actinomycetes</taxon>
        <taxon>Geodermatophilales</taxon>
        <taxon>Geodermatophilaceae</taxon>
        <taxon>Klenkia</taxon>
    </lineage>
</organism>
<dbReference type="PANTHER" id="PTHR47129:SF1">
    <property type="entry name" value="NMRA-LIKE DOMAIN-CONTAINING PROTEIN"/>
    <property type="match status" value="1"/>
</dbReference>
<evidence type="ECO:0000259" key="1">
    <source>
        <dbReference type="Pfam" id="PF13460"/>
    </source>
</evidence>
<feature type="domain" description="NAD(P)-binding" evidence="1">
    <location>
        <begin position="6"/>
        <end position="185"/>
    </location>
</feature>
<sequence length="286" mass="28923">MITVTGATGQLGRLVITGLLDSGVPAGEVTALVRDAARAGDLADRGVRVAVADYTDRASLEEALAGTDRLLLVSGSEVGQRVAQHTNVVEAAKAAGVGLLVYTSAPKADATTLVLAPEHAATEEVIRASGLPAVVLRNNWYWENYDAQIGQAAATGEVVGSAGQGRAWPASRADFAAAAVAVLTADDPQPAVHELGGDDPFTLADLAAEVGRQAGREVTHRDLSTDEHVAALRGAGLDEGTAGFVAALDGNIAAGELDAGQGGISALTGRPTRTLAEHVALVLGSS</sequence>
<dbReference type="InterPro" id="IPR052718">
    <property type="entry name" value="NmrA-type_oxidoreductase"/>
</dbReference>
<protein>
    <submittedName>
        <fullName evidence="2">NAD(P)H dehydrogenase (Quinone)</fullName>
    </submittedName>
</protein>
<reference evidence="3" key="1">
    <citation type="submission" date="2016-10" db="EMBL/GenBank/DDBJ databases">
        <authorList>
            <person name="Varghese N."/>
            <person name="Submissions S."/>
        </authorList>
    </citation>
    <scope>NUCLEOTIDE SEQUENCE [LARGE SCALE GENOMIC DNA]</scope>
    <source>
        <strain evidence="3">DSM 45962</strain>
    </source>
</reference>
<dbReference type="EMBL" id="FOMD01000007">
    <property type="protein sequence ID" value="SFD79058.1"/>
    <property type="molecule type" value="Genomic_DNA"/>
</dbReference>
<accession>A0A1I1VAR3</accession>
<dbReference type="InterPro" id="IPR016040">
    <property type="entry name" value="NAD(P)-bd_dom"/>
</dbReference>
<dbReference type="Pfam" id="PF13460">
    <property type="entry name" value="NAD_binding_10"/>
    <property type="match status" value="1"/>
</dbReference>
<gene>
    <name evidence="2" type="ORF">SAMN05661030_4242</name>
</gene>